<gene>
    <name evidence="2" type="ORF">GXW78_24935</name>
</gene>
<accession>A0ABS5EPF6</accession>
<evidence type="ECO:0000313" key="3">
    <source>
        <dbReference type="Proteomes" id="UP000698752"/>
    </source>
</evidence>
<organism evidence="2 3">
    <name type="scientific">Neoroseomonas terrae</name>
    <dbReference type="NCBI Taxonomy" id="424799"/>
    <lineage>
        <taxon>Bacteria</taxon>
        <taxon>Pseudomonadati</taxon>
        <taxon>Pseudomonadota</taxon>
        <taxon>Alphaproteobacteria</taxon>
        <taxon>Acetobacterales</taxon>
        <taxon>Acetobacteraceae</taxon>
        <taxon>Neoroseomonas</taxon>
    </lineage>
</organism>
<evidence type="ECO:0000313" key="2">
    <source>
        <dbReference type="EMBL" id="MBR0652924.1"/>
    </source>
</evidence>
<name>A0ABS5EPF6_9PROT</name>
<dbReference type="EMBL" id="JAAEDI010000036">
    <property type="protein sequence ID" value="MBR0652924.1"/>
    <property type="molecule type" value="Genomic_DNA"/>
</dbReference>
<keyword evidence="1" id="KW-0732">Signal</keyword>
<keyword evidence="3" id="KW-1185">Reference proteome</keyword>
<evidence type="ECO:0000256" key="1">
    <source>
        <dbReference type="SAM" id="SignalP"/>
    </source>
</evidence>
<comment type="caution">
    <text evidence="2">The sequence shown here is derived from an EMBL/GenBank/DDBJ whole genome shotgun (WGS) entry which is preliminary data.</text>
</comment>
<dbReference type="RefSeq" id="WP_211871635.1">
    <property type="nucleotide sequence ID" value="NZ_JAAEDI010000036.1"/>
</dbReference>
<feature type="signal peptide" evidence="1">
    <location>
        <begin position="1"/>
        <end position="35"/>
    </location>
</feature>
<protein>
    <submittedName>
        <fullName evidence="2">Uncharacterized protein</fullName>
    </submittedName>
</protein>
<reference evidence="3" key="1">
    <citation type="journal article" date="2021" name="Syst. Appl. Microbiol.">
        <title>Roseomonas hellenica sp. nov., isolated from roots of wild-growing Alkanna tinctoria.</title>
        <authorList>
            <person name="Rat A."/>
            <person name="Naranjo H.D."/>
            <person name="Lebbe L."/>
            <person name="Cnockaert M."/>
            <person name="Krigas N."/>
            <person name="Grigoriadou K."/>
            <person name="Maloupa E."/>
            <person name="Willems A."/>
        </authorList>
    </citation>
    <scope>NUCLEOTIDE SEQUENCE [LARGE SCALE GENOMIC DNA]</scope>
    <source>
        <strain evidence="3">LMG 31159</strain>
    </source>
</reference>
<sequence>MLRPTARRAVRTTTMAAAGLLALAVVLPLPGAAQPAPPPEPARELADALSLPPLALGVPVAVRLNRGQAAFFRLPENVGDIAALTRRLARDTDTVLALYDSHGRLLEEDDDGGDEMLASRIDISATQRGPLILRASLLDGGAGRFEVMLEAAPARAADAPPRTLAEAAGRPGLTVGEPLRLTLRGRQEAYVALPADAPDLIAVTRGLSPGTDTVLTLVDANGRELASDDDGGEEQLASRLEIPAAQRRPLFLRIGTLGGGGGTFDVVIQPDAPAATPTFPRSMREATAAPALTVGQTVPLRLRRGQSALFRLPEGDIAVVTRNLGRGVDTVLTLLDAEGQEMSEDDDGGGGLASRLEIGAGEARPIFVRIRLLGDSAGTFELAVEADTPQAVTFPTSLEAAAAAPMLQPGQAVSIRLRRGQSAFFMLPAGQQVVMTRDLRDGTDTVLEILDPNGRMLAEDDDGGGGFASRIEVAEVGKGPLFVRAGILGDTGGQFELVLTPR</sequence>
<dbReference type="Proteomes" id="UP000698752">
    <property type="component" value="Unassembled WGS sequence"/>
</dbReference>
<proteinExistence type="predicted"/>
<feature type="chain" id="PRO_5047369017" evidence="1">
    <location>
        <begin position="36"/>
        <end position="502"/>
    </location>
</feature>